<protein>
    <submittedName>
        <fullName evidence="3">Uncharacterized protein</fullName>
    </submittedName>
</protein>
<feature type="region of interest" description="Disordered" evidence="1">
    <location>
        <begin position="1"/>
        <end position="53"/>
    </location>
</feature>
<feature type="compositionally biased region" description="Low complexity" evidence="1">
    <location>
        <begin position="20"/>
        <end position="30"/>
    </location>
</feature>
<keyword evidence="2" id="KW-0472">Membrane</keyword>
<dbReference type="Proteomes" id="UP000230709">
    <property type="component" value="Chromosome"/>
</dbReference>
<name>A0A2D2CV23_METT3</name>
<reference evidence="4" key="1">
    <citation type="submission" date="2017-10" db="EMBL/GenBank/DDBJ databases">
        <title>Completed PacBio SMRT sequence of Methylosinus trichosporium OB3b reveals presence of a third large plasmid.</title>
        <authorList>
            <person name="Charles T.C."/>
            <person name="Lynch M.D.J."/>
            <person name="Heil J.R."/>
            <person name="Cheng J."/>
        </authorList>
    </citation>
    <scope>NUCLEOTIDE SEQUENCE [LARGE SCALE GENOMIC DNA]</scope>
    <source>
        <strain evidence="4">OB3b</strain>
    </source>
</reference>
<dbReference type="EMBL" id="CP023737">
    <property type="protein sequence ID" value="ATQ66608.1"/>
    <property type="molecule type" value="Genomic_DNA"/>
</dbReference>
<gene>
    <name evidence="3" type="ORF">CQW49_00890</name>
</gene>
<feature type="transmembrane region" description="Helical" evidence="2">
    <location>
        <begin position="214"/>
        <end position="237"/>
    </location>
</feature>
<evidence type="ECO:0000256" key="2">
    <source>
        <dbReference type="SAM" id="Phobius"/>
    </source>
</evidence>
<evidence type="ECO:0000313" key="4">
    <source>
        <dbReference type="Proteomes" id="UP000230709"/>
    </source>
</evidence>
<sequence length="243" mass="26698">MQPSVRMSELDESEPRGRRAAIGDSAAAALAERRVPRARPAAARAEPTADNKEARVANLTSALRRARLANAERSDVLADLREAEVARLEILRDHLAPVLAQVPKDCDLFDVGLTHGERPRLFIDHVGFIEMGRDRRSYRFLQDTRHGRVTIGESESVATLVDAVTEYIAHRLVERERALAFDFAGSGGARAFATETRAPRPALPRRAAGARESAYRVALFLAQGAGAAAFFGLAWLLTAHWLR</sequence>
<evidence type="ECO:0000256" key="1">
    <source>
        <dbReference type="SAM" id="MobiDB-lite"/>
    </source>
</evidence>
<proteinExistence type="predicted"/>
<dbReference type="RefSeq" id="WP_003610930.1">
    <property type="nucleotide sequence ID" value="NZ_CP023737.1"/>
</dbReference>
<dbReference type="AlphaFoldDB" id="A0A2D2CV23"/>
<keyword evidence="2" id="KW-0812">Transmembrane</keyword>
<keyword evidence="4" id="KW-1185">Reference proteome</keyword>
<organism evidence="3 4">
    <name type="scientific">Methylosinus trichosporium (strain ATCC 35070 / NCIMB 11131 / UNIQEM 75 / OB3b)</name>
    <dbReference type="NCBI Taxonomy" id="595536"/>
    <lineage>
        <taxon>Bacteria</taxon>
        <taxon>Pseudomonadati</taxon>
        <taxon>Pseudomonadota</taxon>
        <taxon>Alphaproteobacteria</taxon>
        <taxon>Hyphomicrobiales</taxon>
        <taxon>Methylocystaceae</taxon>
        <taxon>Methylosinus</taxon>
    </lineage>
</organism>
<accession>A0A2D2CV23</accession>
<keyword evidence="2" id="KW-1133">Transmembrane helix</keyword>
<dbReference type="KEGG" id="mtw:CQW49_00890"/>
<evidence type="ECO:0000313" key="3">
    <source>
        <dbReference type="EMBL" id="ATQ66608.1"/>
    </source>
</evidence>